<sequence>MAKDTRSSRKIKDNGNNTSKKRLVNVKGSSTSGSATTDTSGLRRSSRETSSRKQMISGPSSTRKSERLEKRMLNTPLKKKSEKTEKQRIPSPLRRSDRSKKHPSSSSSGSKKSEKGSASSDMKLKKLKRVKNVKQLTLAAREVSRNEKQDLKPVSLKKKRMNAYKALFKPQRIRITLQDTDGELEKPDKLSQIGSSIVRGSASKQVEDGSDECSERMEVELTKDYVERTCEGAPERTNFSLKNFDTETSGDHYEVELSCSNQKHSCTEEPCEPSDGDGLNAPKSDGTGKQTLDGAQRIQVDCSATKKLQTPVLVGSTLIGRSLDCNINLGTDAISSPSSGCKRHNFEETCVACSKRRRVEYDLPKQDLCSCNTTLNKDLCENSVPKSRKESSIKLSKLPVEISPGLDYNHLNSINKLREYWYKGQHAVVIDDQERIMKVILFVLSLLPDVCQPFLIISTSNALSLWEAEFLRLAPSINVVVYKGNEDTRRSIRMTEFYEKEGRKMLQILLSTSDAVVEDLKMLECLRWEAIIVDECQNSRIFTYSDQIKVLVTKVRVLLFNGEMKDSIAQHLNLLSLLDSLCDLDTSDGSKTDFNDNLAKLKERLSRFIAYDCKSDSSRFVEYWIPVQISNVQLEQYCATLRSNSLTLCSISKNDPVGALRDILISTRKCCDHPYIVDQSLQGLITKDLPEVEYLDVGIKASGKLQLLDMMLSEMKNRQLRVVVLFQSIGGSGRDSIGVGDILDDFLRQRFGPDSYERVDVGVPPSKKQAALNKFNKDSGRFVFLLENRACLPSIKLSSVDTIVIFDSDWNPANDLRVLHKISIDSQSEHIKIFRLYSSFTVEEKLLILEKHNLTVYSNVQSISQSTTHMLLMWGASYLFDRLDEFHGGNTQASRANISYDQSLLEDVVKDFSALLSQNTENNDTTHTSNSIIKVRQRGGTYSRNISLLGQQQRNRKRVQYFDQSPKKSEAETSEVGKKRKKVLSDSIDPTSLKAGLEEGDVAGDKGGASGVPSSNGSQSLTSSTACVTEKVSTNNASTLPSSSGNISLVPEIHMVQSKERILREVQKSLHHLLKLEISKLCEILQLSEDVKVMVGRFLDYVIDNHHVSREPLTILQAFQISVCWVGASLLKHKIDRKKSLALAKQHLNFGCKEEEANNVYSKLRLLRKMFLYRMENLKESYSLKDSVSAAEDITKEMLDASVSQLVASIQQNVKQEVEEGSHNQEFAYEHFLSQQVQTPKYKMEEKEISKSIEQTKKKCEKGMTKLIRKQQEEIREFYRIWEKEKVQLEKEHWLESDIVCKIHSSNIPVRIEKLNILNNDFAKKLEEHKRTKDIRLKDLGAKQLAERNEKRLKAARWLAEVKSMVQGEVLGELSSHGSDFRDMVGHSQASEHTDLSDPGNIASVSGRPREERSPDGDLNGMQASGVAPSDVSKTAPNEAVGCSVPIESLTLPLNRNCENAVDAIASERMLDAGFEQPNGCYYQSLQDEGSQISISTGTRGGDGLASGNENIIQQLEVPTSRTVGAGPTNRTNFGAPIIEPVEQLLPSPSINLPLGHNQADLLLVHEVDHQPRSESHTSFQNADATDLPFGLNQPDLSSASGVDHQPNIEGCTSFQNTEVQPQLVEDTAELPNQAVLQPGGSSGLHPLIDIPIGGSGTHLPMHAAPQVASLMPGLPFYADPLQNELDRLRKEMEQADKVHEELKLQLRSECEKEIEEIIAQIRRKSEAKLQDVEAAFLLKRVELDANHNKVLMNKILAEAFKSVCPADLRPSGAFGMQQVVPSSFMHQLRQLSSPPVPRPPSPVTGSSSVGPPAATQQTALPPIQVVHHSSSHPVPRPSPVIGSSSIGSPAATHQTAVPPIQVVHHSSSHPVPRPSPVTGSSSVGPPAATHQTAVPPIQVAHHSLALFSSTPTRPPHISPITPPTGNPPVIREVRAPAPHIQPFRPSTSSSTNIPSLPHGMLSHQAPSIMPTTSPPVPQLPPKPPPLLPPPPLTYYSGSCIRPPCPEIAGGFPTLQNLSSSALELLMDVDNRPGAHTPNLVPPRLDLDSNFNSLDSSELRTMGSVEINLAHSSVATDVVCLSDDD</sequence>
<dbReference type="InterPro" id="IPR056882">
    <property type="entry name" value="MOM1_dom"/>
</dbReference>
<organism evidence="5 6">
    <name type="scientific">Nyssa sinensis</name>
    <dbReference type="NCBI Taxonomy" id="561372"/>
    <lineage>
        <taxon>Eukaryota</taxon>
        <taxon>Viridiplantae</taxon>
        <taxon>Streptophyta</taxon>
        <taxon>Embryophyta</taxon>
        <taxon>Tracheophyta</taxon>
        <taxon>Spermatophyta</taxon>
        <taxon>Magnoliopsida</taxon>
        <taxon>eudicotyledons</taxon>
        <taxon>Gunneridae</taxon>
        <taxon>Pentapetalae</taxon>
        <taxon>asterids</taxon>
        <taxon>Cornales</taxon>
        <taxon>Nyssaceae</taxon>
        <taxon>Nyssa</taxon>
    </lineage>
</organism>
<feature type="domain" description="Helicase C-terminal" evidence="4">
    <location>
        <begin position="707"/>
        <end position="871"/>
    </location>
</feature>
<proteinExistence type="predicted"/>
<feature type="region of interest" description="Disordered" evidence="3">
    <location>
        <begin position="1381"/>
        <end position="1437"/>
    </location>
</feature>
<feature type="coiled-coil region" evidence="2">
    <location>
        <begin position="1679"/>
        <end position="1728"/>
    </location>
</feature>
<dbReference type="Pfam" id="PF00271">
    <property type="entry name" value="Helicase_C"/>
    <property type="match status" value="1"/>
</dbReference>
<name>A0A5J5BMH9_9ASTE</name>
<dbReference type="Gene3D" id="3.40.50.10810">
    <property type="entry name" value="Tandem AAA-ATPase domain"/>
    <property type="match status" value="1"/>
</dbReference>
<dbReference type="InterPro" id="IPR039322">
    <property type="entry name" value="MOM1"/>
</dbReference>
<feature type="compositionally biased region" description="Low complexity" evidence="3">
    <location>
        <begin position="1804"/>
        <end position="1850"/>
    </location>
</feature>
<feature type="compositionally biased region" description="Polar residues" evidence="3">
    <location>
        <begin position="52"/>
        <end position="62"/>
    </location>
</feature>
<dbReference type="GO" id="GO:0016787">
    <property type="term" value="F:hydrolase activity"/>
    <property type="evidence" value="ECO:0007669"/>
    <property type="project" value="UniProtKB-KW"/>
</dbReference>
<feature type="region of interest" description="Disordered" evidence="3">
    <location>
        <begin position="948"/>
        <end position="1023"/>
    </location>
</feature>
<feature type="compositionally biased region" description="Low complexity" evidence="3">
    <location>
        <begin position="1014"/>
        <end position="1023"/>
    </location>
</feature>
<dbReference type="InterPro" id="IPR001650">
    <property type="entry name" value="Helicase_C-like"/>
</dbReference>
<feature type="compositionally biased region" description="Low complexity" evidence="3">
    <location>
        <begin position="28"/>
        <end position="40"/>
    </location>
</feature>
<keyword evidence="2" id="KW-0175">Coiled coil</keyword>
<dbReference type="PROSITE" id="PS51194">
    <property type="entry name" value="HELICASE_CTER"/>
    <property type="match status" value="1"/>
</dbReference>
<dbReference type="InterPro" id="IPR049730">
    <property type="entry name" value="SNF2/RAD54-like_C"/>
</dbReference>
<feature type="region of interest" description="Disordered" evidence="3">
    <location>
        <begin position="1788"/>
        <end position="1892"/>
    </location>
</feature>
<dbReference type="Pfam" id="PF25029">
    <property type="entry name" value="MOM1"/>
    <property type="match status" value="1"/>
</dbReference>
<dbReference type="PANTHER" id="PTHR35116:SF2">
    <property type="entry name" value="ATP-DEPENDENT HELICASE FAMILY PROTEIN-RELATED"/>
    <property type="match status" value="1"/>
</dbReference>
<reference evidence="5 6" key="1">
    <citation type="submission" date="2019-09" db="EMBL/GenBank/DDBJ databases">
        <title>A chromosome-level genome assembly of the Chinese tupelo Nyssa sinensis.</title>
        <authorList>
            <person name="Yang X."/>
            <person name="Kang M."/>
            <person name="Yang Y."/>
            <person name="Xiong H."/>
            <person name="Wang M."/>
            <person name="Zhang Z."/>
            <person name="Wang Z."/>
            <person name="Wu H."/>
            <person name="Ma T."/>
            <person name="Liu J."/>
            <person name="Xi Z."/>
        </authorList>
    </citation>
    <scope>NUCLEOTIDE SEQUENCE [LARGE SCALE GENOMIC DNA]</scope>
    <source>
        <strain evidence="5">J267</strain>
        <tissue evidence="5">Leaf</tissue>
    </source>
</reference>
<feature type="compositionally biased region" description="Basic and acidic residues" evidence="3">
    <location>
        <begin position="63"/>
        <end position="72"/>
    </location>
</feature>
<dbReference type="SUPFAM" id="SSF52540">
    <property type="entry name" value="P-loop containing nucleoside triphosphate hydrolases"/>
    <property type="match status" value="2"/>
</dbReference>
<dbReference type="Gene3D" id="3.40.50.300">
    <property type="entry name" value="P-loop containing nucleotide triphosphate hydrolases"/>
    <property type="match status" value="1"/>
</dbReference>
<accession>A0A5J5BMH9</accession>
<feature type="region of interest" description="Disordered" evidence="3">
    <location>
        <begin position="1573"/>
        <end position="1603"/>
    </location>
</feature>
<dbReference type="Gene3D" id="6.10.250.1310">
    <property type="match status" value="1"/>
</dbReference>
<evidence type="ECO:0000256" key="1">
    <source>
        <dbReference type="ARBA" id="ARBA00022801"/>
    </source>
</evidence>
<dbReference type="PANTHER" id="PTHR35116">
    <property type="entry name" value="HELICASE PROTEIN MOM1"/>
    <property type="match status" value="1"/>
</dbReference>
<feature type="compositionally biased region" description="Basic and acidic residues" evidence="3">
    <location>
        <begin position="965"/>
        <end position="977"/>
    </location>
</feature>
<keyword evidence="6" id="KW-1185">Reference proteome</keyword>
<dbReference type="CDD" id="cd18793">
    <property type="entry name" value="SF2_C_SNF"/>
    <property type="match status" value="1"/>
</dbReference>
<evidence type="ECO:0000313" key="6">
    <source>
        <dbReference type="Proteomes" id="UP000325577"/>
    </source>
</evidence>
<evidence type="ECO:0000256" key="3">
    <source>
        <dbReference type="SAM" id="MobiDB-lite"/>
    </source>
</evidence>
<dbReference type="InterPro" id="IPR027417">
    <property type="entry name" value="P-loop_NTPase"/>
</dbReference>
<protein>
    <recommendedName>
        <fullName evidence="4">Helicase C-terminal domain-containing protein</fullName>
    </recommendedName>
</protein>
<feature type="compositionally biased region" description="Basic and acidic residues" evidence="3">
    <location>
        <begin position="1381"/>
        <end position="1396"/>
    </location>
</feature>
<evidence type="ECO:0000259" key="4">
    <source>
        <dbReference type="PROSITE" id="PS51194"/>
    </source>
</evidence>
<dbReference type="Proteomes" id="UP000325577">
    <property type="component" value="Linkage Group LG11"/>
</dbReference>
<dbReference type="InterPro" id="IPR038718">
    <property type="entry name" value="SNF2-like_sf"/>
</dbReference>
<feature type="compositionally biased region" description="Low complexity" evidence="3">
    <location>
        <begin position="1863"/>
        <end position="1887"/>
    </location>
</feature>
<feature type="region of interest" description="Disordered" evidence="3">
    <location>
        <begin position="1"/>
        <end position="129"/>
    </location>
</feature>
<dbReference type="CDD" id="cd14740">
    <property type="entry name" value="PAAR_4"/>
    <property type="match status" value="1"/>
</dbReference>
<feature type="compositionally biased region" description="Basic and acidic residues" evidence="3">
    <location>
        <begin position="1"/>
        <end position="13"/>
    </location>
</feature>
<evidence type="ECO:0000313" key="5">
    <source>
        <dbReference type="EMBL" id="KAA8544079.1"/>
    </source>
</evidence>
<dbReference type="EMBL" id="CM018034">
    <property type="protein sequence ID" value="KAA8544079.1"/>
    <property type="molecule type" value="Genomic_DNA"/>
</dbReference>
<feature type="region of interest" description="Disordered" evidence="3">
    <location>
        <begin position="264"/>
        <end position="291"/>
    </location>
</feature>
<keyword evidence="1" id="KW-0378">Hydrolase</keyword>
<evidence type="ECO:0000256" key="2">
    <source>
        <dbReference type="SAM" id="Coils"/>
    </source>
</evidence>
<dbReference type="OrthoDB" id="885191at2759"/>
<dbReference type="GO" id="GO:0031507">
    <property type="term" value="P:heterochromatin formation"/>
    <property type="evidence" value="ECO:0007669"/>
    <property type="project" value="InterPro"/>
</dbReference>
<gene>
    <name evidence="5" type="ORF">F0562_021744</name>
</gene>
<feature type="compositionally biased region" description="Low complexity" evidence="3">
    <location>
        <begin position="104"/>
        <end position="120"/>
    </location>
</feature>